<reference evidence="3 4" key="1">
    <citation type="submission" date="2024-04" db="EMBL/GenBank/DDBJ databases">
        <title>genome sequences of Mucor flavus KT1a and Helicostylum pulchrum KT1b strains isolation_sourced from the surface of a dry-aged beef.</title>
        <authorList>
            <person name="Toyotome T."/>
            <person name="Hosono M."/>
            <person name="Torimaru M."/>
            <person name="Fukuda K."/>
            <person name="Mikami N."/>
        </authorList>
    </citation>
    <scope>NUCLEOTIDE SEQUENCE [LARGE SCALE GENOMIC DNA]</scope>
    <source>
        <strain evidence="3 4">KT1b</strain>
    </source>
</reference>
<accession>A0ABP9Y7H9</accession>
<dbReference type="Proteomes" id="UP001476247">
    <property type="component" value="Unassembled WGS sequence"/>
</dbReference>
<organism evidence="3 4">
    <name type="scientific">Helicostylum pulchrum</name>
    <dbReference type="NCBI Taxonomy" id="562976"/>
    <lineage>
        <taxon>Eukaryota</taxon>
        <taxon>Fungi</taxon>
        <taxon>Fungi incertae sedis</taxon>
        <taxon>Mucoromycota</taxon>
        <taxon>Mucoromycotina</taxon>
        <taxon>Mucoromycetes</taxon>
        <taxon>Mucorales</taxon>
        <taxon>Mucorineae</taxon>
        <taxon>Mucoraceae</taxon>
        <taxon>Helicostylum</taxon>
    </lineage>
</organism>
<evidence type="ECO:0000256" key="1">
    <source>
        <dbReference type="SAM" id="Coils"/>
    </source>
</evidence>
<keyword evidence="4" id="KW-1185">Reference proteome</keyword>
<feature type="region of interest" description="Disordered" evidence="2">
    <location>
        <begin position="260"/>
        <end position="282"/>
    </location>
</feature>
<evidence type="ECO:0000313" key="4">
    <source>
        <dbReference type="Proteomes" id="UP001476247"/>
    </source>
</evidence>
<proteinExistence type="predicted"/>
<name>A0ABP9Y7H9_9FUNG</name>
<gene>
    <name evidence="3" type="ORF">HPULCUR_008278</name>
</gene>
<protein>
    <submittedName>
        <fullName evidence="3">Uncharacterized protein</fullName>
    </submittedName>
</protein>
<dbReference type="EMBL" id="BAABUJ010000024">
    <property type="protein sequence ID" value="GAA5802803.1"/>
    <property type="molecule type" value="Genomic_DNA"/>
</dbReference>
<keyword evidence="1" id="KW-0175">Coiled coil</keyword>
<evidence type="ECO:0000256" key="2">
    <source>
        <dbReference type="SAM" id="MobiDB-lite"/>
    </source>
</evidence>
<comment type="caution">
    <text evidence="3">The sequence shown here is derived from an EMBL/GenBank/DDBJ whole genome shotgun (WGS) entry which is preliminary data.</text>
</comment>
<feature type="compositionally biased region" description="Polar residues" evidence="2">
    <location>
        <begin position="263"/>
        <end position="273"/>
    </location>
</feature>
<evidence type="ECO:0000313" key="3">
    <source>
        <dbReference type="EMBL" id="GAA5802803.1"/>
    </source>
</evidence>
<sequence length="559" mass="64100">MDSPIRTERDDKSRLGALTPIVHVIKNAQTNASRDFDRFYDNLWAKLTPRTSNSRTLQRTPDTNDRMRDHADEIEECNSTSLTPLIERHSLREDARYAYENRHPFFQDSESDIAETPGLEAETPYSFSSLRYQSPRKTIVPQSPNRLIAKRPIVHSPRRSVIDSATLTEKIVEERKRMDRLQRSVSRIKRQVRSSFLAEEPSGNFNLTFEEEEEEEEDTFMPIIEPTKRPSTVHQPQSSYQLSTPTSIDYSSIVRHDMKKNKATPSYNRSSFTPMKRHISPTKYTSPYAKRMAVSPTPTTKSNVTPNKRLLLSPKRIDIEDIPAAKLRSTEMVSTPGGSMVSNRFWKEIHGDHAAPSPATNQPTPITQRISTLKQKSNSQTWANDDQFWSAESSNMPVVSSFTSKLFKVAQQEENRKNQQRQQKENDMIWSTEAPVSSSVKLFKERNDSGSVSPTPSLYNNPLFKAARQEKPIDSFSEKLLRLAQENSAEEPDSFNQKLMQLAKDNGQHSLSDELESAKKRDEIIKRNNIPVMNPNLLAELKAKYHAKFIDDSDEYKFT</sequence>
<feature type="coiled-coil region" evidence="1">
    <location>
        <begin position="164"/>
        <end position="191"/>
    </location>
</feature>